<protein>
    <submittedName>
        <fullName evidence="3">Uncharacterized protein</fullName>
    </submittedName>
</protein>
<feature type="transmembrane region" description="Helical" evidence="2">
    <location>
        <begin position="191"/>
        <end position="211"/>
    </location>
</feature>
<proteinExistence type="predicted"/>
<evidence type="ECO:0000256" key="2">
    <source>
        <dbReference type="SAM" id="Phobius"/>
    </source>
</evidence>
<feature type="compositionally biased region" description="Basic and acidic residues" evidence="1">
    <location>
        <begin position="38"/>
        <end position="73"/>
    </location>
</feature>
<keyword evidence="2" id="KW-1133">Transmembrane helix</keyword>
<gene>
    <name evidence="3" type="ORF">EJ05DRAFT_44769</name>
</gene>
<dbReference type="Proteomes" id="UP000799437">
    <property type="component" value="Unassembled WGS sequence"/>
</dbReference>
<dbReference type="GeneID" id="54483335"/>
<keyword evidence="2" id="KW-0472">Membrane</keyword>
<evidence type="ECO:0000313" key="3">
    <source>
        <dbReference type="EMBL" id="KAF2756817.1"/>
    </source>
</evidence>
<feature type="region of interest" description="Disordered" evidence="1">
    <location>
        <begin position="85"/>
        <end position="105"/>
    </location>
</feature>
<keyword evidence="4" id="KW-1185">Reference proteome</keyword>
<evidence type="ECO:0000256" key="1">
    <source>
        <dbReference type="SAM" id="MobiDB-lite"/>
    </source>
</evidence>
<organism evidence="3 4">
    <name type="scientific">Pseudovirgaria hyperparasitica</name>
    <dbReference type="NCBI Taxonomy" id="470096"/>
    <lineage>
        <taxon>Eukaryota</taxon>
        <taxon>Fungi</taxon>
        <taxon>Dikarya</taxon>
        <taxon>Ascomycota</taxon>
        <taxon>Pezizomycotina</taxon>
        <taxon>Dothideomycetes</taxon>
        <taxon>Dothideomycetes incertae sedis</taxon>
        <taxon>Acrospermales</taxon>
        <taxon>Acrospermaceae</taxon>
        <taxon>Pseudovirgaria</taxon>
    </lineage>
</organism>
<feature type="compositionally biased region" description="Polar residues" evidence="1">
    <location>
        <begin position="1"/>
        <end position="17"/>
    </location>
</feature>
<evidence type="ECO:0000313" key="4">
    <source>
        <dbReference type="Proteomes" id="UP000799437"/>
    </source>
</evidence>
<dbReference type="AlphaFoldDB" id="A0A6A6W5H9"/>
<feature type="region of interest" description="Disordered" evidence="1">
    <location>
        <begin position="1"/>
        <end position="73"/>
    </location>
</feature>
<dbReference type="RefSeq" id="XP_033599268.1">
    <property type="nucleotide sequence ID" value="XM_033742281.1"/>
</dbReference>
<reference evidence="3" key="1">
    <citation type="journal article" date="2020" name="Stud. Mycol.">
        <title>101 Dothideomycetes genomes: a test case for predicting lifestyles and emergence of pathogens.</title>
        <authorList>
            <person name="Haridas S."/>
            <person name="Albert R."/>
            <person name="Binder M."/>
            <person name="Bloem J."/>
            <person name="Labutti K."/>
            <person name="Salamov A."/>
            <person name="Andreopoulos B."/>
            <person name="Baker S."/>
            <person name="Barry K."/>
            <person name="Bills G."/>
            <person name="Bluhm B."/>
            <person name="Cannon C."/>
            <person name="Castanera R."/>
            <person name="Culley D."/>
            <person name="Daum C."/>
            <person name="Ezra D."/>
            <person name="Gonzalez J."/>
            <person name="Henrissat B."/>
            <person name="Kuo A."/>
            <person name="Liang C."/>
            <person name="Lipzen A."/>
            <person name="Lutzoni F."/>
            <person name="Magnuson J."/>
            <person name="Mondo S."/>
            <person name="Nolan M."/>
            <person name="Ohm R."/>
            <person name="Pangilinan J."/>
            <person name="Park H.-J."/>
            <person name="Ramirez L."/>
            <person name="Alfaro M."/>
            <person name="Sun H."/>
            <person name="Tritt A."/>
            <person name="Yoshinaga Y."/>
            <person name="Zwiers L.-H."/>
            <person name="Turgeon B."/>
            <person name="Goodwin S."/>
            <person name="Spatafora J."/>
            <person name="Crous P."/>
            <person name="Grigoriev I."/>
        </authorList>
    </citation>
    <scope>NUCLEOTIDE SEQUENCE</scope>
    <source>
        <strain evidence="3">CBS 121739</strain>
    </source>
</reference>
<accession>A0A6A6W5H9</accession>
<name>A0A6A6W5H9_9PEZI</name>
<dbReference type="EMBL" id="ML996574">
    <property type="protein sequence ID" value="KAF2756817.1"/>
    <property type="molecule type" value="Genomic_DNA"/>
</dbReference>
<keyword evidence="2" id="KW-0812">Transmembrane</keyword>
<sequence>MADQTQECRFSLSSTLSPGERESHDTIRTQTESGDEVELLRQHEANSRQSEDDTQADRANGHEQPSKDRIKFKEDDIAQTTLVVLPTPSCPTPTPPHCTTHTSSRSILTSATDRLYDISHKPQYASGTSIAIAAALPGAQHSSPRIRSPLPSLGPQIPINRLEGGPLKHKLRMNEKFEKFVLTRTTARRRALFAVFIAVMAITVVGVIWGLQGSRNNDNTEMVSRTVSLKRSIGYLCSEQERREVGCE</sequence>